<proteinExistence type="predicted"/>
<evidence type="ECO:0000313" key="2">
    <source>
        <dbReference type="EMBL" id="KXS20850.1"/>
    </source>
</evidence>
<gene>
    <name evidence="2" type="ORF">M427DRAFT_51804</name>
</gene>
<organism evidence="2 3">
    <name type="scientific">Gonapodya prolifera (strain JEL478)</name>
    <name type="common">Monoblepharis prolifera</name>
    <dbReference type="NCBI Taxonomy" id="1344416"/>
    <lineage>
        <taxon>Eukaryota</taxon>
        <taxon>Fungi</taxon>
        <taxon>Fungi incertae sedis</taxon>
        <taxon>Chytridiomycota</taxon>
        <taxon>Chytridiomycota incertae sedis</taxon>
        <taxon>Monoblepharidomycetes</taxon>
        <taxon>Monoblepharidales</taxon>
        <taxon>Gonapodyaceae</taxon>
        <taxon>Gonapodya</taxon>
    </lineage>
</organism>
<feature type="compositionally biased region" description="Low complexity" evidence="1">
    <location>
        <begin position="98"/>
        <end position="109"/>
    </location>
</feature>
<feature type="region of interest" description="Disordered" evidence="1">
    <location>
        <begin position="1"/>
        <end position="162"/>
    </location>
</feature>
<evidence type="ECO:0000313" key="3">
    <source>
        <dbReference type="Proteomes" id="UP000070544"/>
    </source>
</evidence>
<sequence length="449" mass="50393">MGSQSAARDTTASSEALNDQLATLPRSPLHPRKRKRTHLSPEPTGERSHPQPVKTSLHDRPPSKAKRRARSAGLGLRIPVFEDACPESRDSSISILTGGSVVYGHSSHSTETRKRKRPPDSPTTSALRFPEQVTGRSNLSVHSELSHNSNDHKPETRSPDRNTLIISENPSIQIDPDPPRASNHIILSLSQSQEDDDATAVGKDQGPVNEALTPSTRTSLSTAKPQSPTDTSFAAPLITFTPQPQICSAELLVQPELPVRLASHPEDHSVSPLISLLPPTDFKPSRYFEESREPWSLMGFVRWYLEQVGWACLDRQTIEDHWRRGLESFKQQDSKYSTTRALLSSLEFDRISLILERFWNNLESRQREDEARRTQRVQRLLREIEMERSLRHAIVQGTRRDSLMRDRIAAWVGLSPASTMGGLSLPPGWHVPSWIRRSGPLATELSHPR</sequence>
<reference evidence="2 3" key="1">
    <citation type="journal article" date="2015" name="Genome Biol. Evol.">
        <title>Phylogenomic analyses indicate that early fungi evolved digesting cell walls of algal ancestors of land plants.</title>
        <authorList>
            <person name="Chang Y."/>
            <person name="Wang S."/>
            <person name="Sekimoto S."/>
            <person name="Aerts A.L."/>
            <person name="Choi C."/>
            <person name="Clum A."/>
            <person name="LaButti K.M."/>
            <person name="Lindquist E.A."/>
            <person name="Yee Ngan C."/>
            <person name="Ohm R.A."/>
            <person name="Salamov A.A."/>
            <person name="Grigoriev I.V."/>
            <person name="Spatafora J.W."/>
            <person name="Berbee M.L."/>
        </authorList>
    </citation>
    <scope>NUCLEOTIDE SEQUENCE [LARGE SCALE GENOMIC DNA]</scope>
    <source>
        <strain evidence="2 3">JEL478</strain>
    </source>
</reference>
<feature type="region of interest" description="Disordered" evidence="1">
    <location>
        <begin position="191"/>
        <end position="230"/>
    </location>
</feature>
<dbReference type="Proteomes" id="UP000070544">
    <property type="component" value="Unassembled WGS sequence"/>
</dbReference>
<feature type="compositionally biased region" description="Polar residues" evidence="1">
    <location>
        <begin position="134"/>
        <end position="148"/>
    </location>
</feature>
<feature type="compositionally biased region" description="Polar residues" evidence="1">
    <location>
        <begin position="212"/>
        <end position="230"/>
    </location>
</feature>
<feature type="compositionally biased region" description="Basic residues" evidence="1">
    <location>
        <begin position="29"/>
        <end position="38"/>
    </location>
</feature>
<protein>
    <submittedName>
        <fullName evidence="2">Uncharacterized protein</fullName>
    </submittedName>
</protein>
<dbReference type="AlphaFoldDB" id="A0A139AVU4"/>
<accession>A0A139AVU4</accession>
<feature type="compositionally biased region" description="Basic and acidic residues" evidence="1">
    <location>
        <begin position="149"/>
        <end position="160"/>
    </location>
</feature>
<feature type="compositionally biased region" description="Polar residues" evidence="1">
    <location>
        <begin position="1"/>
        <end position="21"/>
    </location>
</feature>
<keyword evidence="3" id="KW-1185">Reference proteome</keyword>
<name>A0A139AVU4_GONPJ</name>
<dbReference type="EMBL" id="KQ965734">
    <property type="protein sequence ID" value="KXS20850.1"/>
    <property type="molecule type" value="Genomic_DNA"/>
</dbReference>
<evidence type="ECO:0000256" key="1">
    <source>
        <dbReference type="SAM" id="MobiDB-lite"/>
    </source>
</evidence>